<keyword evidence="14" id="KW-0807">Transducer</keyword>
<feature type="transmembrane region" description="Helical" evidence="17">
    <location>
        <begin position="217"/>
        <end position="237"/>
    </location>
</feature>
<dbReference type="InterPro" id="IPR000276">
    <property type="entry name" value="GPCR_Rhodpsn"/>
</dbReference>
<comment type="similarity">
    <text evidence="2">Belongs to the G-protein coupled receptor 1 family.</text>
</comment>
<keyword evidence="13" id="KW-0325">Glycoprotein</keyword>
<gene>
    <name evidence="20" type="primary">LOC106461674</name>
</gene>
<sequence length="440" mass="49756">MVELDFHGCALSQKKRKMTSNEFGSVNLNKSKNETFEISTGDVFLAMDAYFPPSTHIVVGIYLTIVGILGTIGNGAIITMFIRFRALTTPTSLLLINLAASDLGICLFGYPFSASSSFAKRWLFEYIGCQLYAFTSFLFGSAHIGTLALLGLDRYMMTCKIDLSKRRYIQIICCVWAYAIFWAMMPFLGWGRYGPELSIATCIIDWRHNDSKYKSFIIAYFVLGFLVPFLMIAICYYKAACQLNLKPFPLHLHSTTCDQWANERNVTLTCIVVVIAFLVAWTPYATLCLWTVFRPPFTVPPYFTLMPPLFAKASAVFNPIIYYVANPRLRMGIRALLKCSDDFPNGMEPNNPEALSEIRQVPNNPEALLEIHQESRNPEALLEIRQVSSNPEIVLEIHQLLRNPEALLEIRQVPNNPEALSEIQQVSSKPEITSETPEYI</sequence>
<comment type="subcellular location">
    <subcellularLocation>
        <location evidence="1">Membrane</location>
        <topology evidence="1">Multi-pass membrane protein</topology>
    </subcellularLocation>
</comment>
<feature type="compositionally biased region" description="Polar residues" evidence="16">
    <location>
        <begin position="422"/>
        <end position="440"/>
    </location>
</feature>
<dbReference type="InterPro" id="IPR002962">
    <property type="entry name" value="Peropsin"/>
</dbReference>
<protein>
    <submittedName>
        <fullName evidence="20">Visual pigment-like receptor peropsin</fullName>
    </submittedName>
</protein>
<keyword evidence="15" id="KW-0844">Vision</keyword>
<evidence type="ECO:0000313" key="20">
    <source>
        <dbReference type="RefSeq" id="XP_013776973.2"/>
    </source>
</evidence>
<evidence type="ECO:0000256" key="3">
    <source>
        <dbReference type="ARBA" id="ARBA00022543"/>
    </source>
</evidence>
<dbReference type="RefSeq" id="XP_013776973.2">
    <property type="nucleotide sequence ID" value="XM_013921519.2"/>
</dbReference>
<feature type="transmembrane region" description="Helical" evidence="17">
    <location>
        <begin position="268"/>
        <end position="293"/>
    </location>
</feature>
<keyword evidence="5 17" id="KW-0812">Transmembrane</keyword>
<dbReference type="InterPro" id="IPR027430">
    <property type="entry name" value="Retinal_BS"/>
</dbReference>
<evidence type="ECO:0000256" key="4">
    <source>
        <dbReference type="ARBA" id="ARBA00022606"/>
    </source>
</evidence>
<feature type="transmembrane region" description="Helical" evidence="17">
    <location>
        <begin position="57"/>
        <end position="82"/>
    </location>
</feature>
<keyword evidence="4" id="KW-0716">Sensory transduction</keyword>
<feature type="domain" description="G-protein coupled receptors family 1 profile" evidence="18">
    <location>
        <begin position="73"/>
        <end position="322"/>
    </location>
</feature>
<dbReference type="SUPFAM" id="SSF81321">
    <property type="entry name" value="Family A G protein-coupled receptor-like"/>
    <property type="match status" value="1"/>
</dbReference>
<feature type="transmembrane region" description="Helical" evidence="17">
    <location>
        <begin position="168"/>
        <end position="188"/>
    </location>
</feature>
<keyword evidence="19" id="KW-1185">Reference proteome</keyword>
<dbReference type="InterPro" id="IPR017452">
    <property type="entry name" value="GPCR_Rhodpsn_7TM"/>
</dbReference>
<dbReference type="GeneID" id="106461674"/>
<proteinExistence type="inferred from homology"/>
<feature type="transmembrane region" description="Helical" evidence="17">
    <location>
        <begin position="132"/>
        <end position="156"/>
    </location>
</feature>
<evidence type="ECO:0000256" key="8">
    <source>
        <dbReference type="ARBA" id="ARBA00022991"/>
    </source>
</evidence>
<evidence type="ECO:0000256" key="15">
    <source>
        <dbReference type="ARBA" id="ARBA00023305"/>
    </source>
</evidence>
<evidence type="ECO:0000256" key="1">
    <source>
        <dbReference type="ARBA" id="ARBA00004141"/>
    </source>
</evidence>
<evidence type="ECO:0000256" key="6">
    <source>
        <dbReference type="ARBA" id="ARBA00022925"/>
    </source>
</evidence>
<evidence type="ECO:0000256" key="14">
    <source>
        <dbReference type="ARBA" id="ARBA00023224"/>
    </source>
</evidence>
<dbReference type="Gene3D" id="1.20.1070.10">
    <property type="entry name" value="Rhodopsin 7-helix transmembrane proteins"/>
    <property type="match status" value="1"/>
</dbReference>
<keyword evidence="10 17" id="KW-0472">Membrane</keyword>
<keyword evidence="3" id="KW-0600">Photoreceptor protein</keyword>
<evidence type="ECO:0000256" key="17">
    <source>
        <dbReference type="SAM" id="Phobius"/>
    </source>
</evidence>
<dbReference type="Proteomes" id="UP000694941">
    <property type="component" value="Unplaced"/>
</dbReference>
<evidence type="ECO:0000256" key="10">
    <source>
        <dbReference type="ARBA" id="ARBA00023136"/>
    </source>
</evidence>
<evidence type="ECO:0000256" key="11">
    <source>
        <dbReference type="ARBA" id="ARBA00023157"/>
    </source>
</evidence>
<keyword evidence="8" id="KW-0157">Chromophore</keyword>
<evidence type="ECO:0000256" key="9">
    <source>
        <dbReference type="ARBA" id="ARBA00023040"/>
    </source>
</evidence>
<dbReference type="PRINTS" id="PR01244">
    <property type="entry name" value="PEROPSIN"/>
</dbReference>
<evidence type="ECO:0000256" key="16">
    <source>
        <dbReference type="SAM" id="MobiDB-lite"/>
    </source>
</evidence>
<dbReference type="PROSITE" id="PS00238">
    <property type="entry name" value="OPSIN"/>
    <property type="match status" value="1"/>
</dbReference>
<keyword evidence="12" id="KW-0675">Receptor</keyword>
<accession>A0ABM1B8J3</accession>
<evidence type="ECO:0000256" key="5">
    <source>
        <dbReference type="ARBA" id="ARBA00022692"/>
    </source>
</evidence>
<reference evidence="20" key="1">
    <citation type="submission" date="2025-08" db="UniProtKB">
        <authorList>
            <consortium name="RefSeq"/>
        </authorList>
    </citation>
    <scope>IDENTIFICATION</scope>
    <source>
        <tissue evidence="20">Muscle</tissue>
    </source>
</reference>
<feature type="transmembrane region" description="Helical" evidence="17">
    <location>
        <begin position="94"/>
        <end position="112"/>
    </location>
</feature>
<evidence type="ECO:0000256" key="12">
    <source>
        <dbReference type="ARBA" id="ARBA00023170"/>
    </source>
</evidence>
<feature type="region of interest" description="Disordered" evidence="16">
    <location>
        <begin position="421"/>
        <end position="440"/>
    </location>
</feature>
<dbReference type="PROSITE" id="PS50262">
    <property type="entry name" value="G_PROTEIN_RECEP_F1_2"/>
    <property type="match status" value="1"/>
</dbReference>
<keyword evidence="11" id="KW-1015">Disulfide bond</keyword>
<dbReference type="PANTHER" id="PTHR24240">
    <property type="entry name" value="OPSIN"/>
    <property type="match status" value="1"/>
</dbReference>
<dbReference type="InterPro" id="IPR050125">
    <property type="entry name" value="GPCR_opsins"/>
</dbReference>
<name>A0ABM1B8J3_LIMPO</name>
<evidence type="ECO:0000256" key="7">
    <source>
        <dbReference type="ARBA" id="ARBA00022989"/>
    </source>
</evidence>
<organism evidence="19 20">
    <name type="scientific">Limulus polyphemus</name>
    <name type="common">Atlantic horseshoe crab</name>
    <dbReference type="NCBI Taxonomy" id="6850"/>
    <lineage>
        <taxon>Eukaryota</taxon>
        <taxon>Metazoa</taxon>
        <taxon>Ecdysozoa</taxon>
        <taxon>Arthropoda</taxon>
        <taxon>Chelicerata</taxon>
        <taxon>Merostomata</taxon>
        <taxon>Xiphosura</taxon>
        <taxon>Limulidae</taxon>
        <taxon>Limulus</taxon>
    </lineage>
</organism>
<keyword evidence="7 17" id="KW-1133">Transmembrane helix</keyword>
<keyword evidence="6" id="KW-0681">Retinal protein</keyword>
<dbReference type="Pfam" id="PF00001">
    <property type="entry name" value="7tm_1"/>
    <property type="match status" value="1"/>
</dbReference>
<evidence type="ECO:0000313" key="19">
    <source>
        <dbReference type="Proteomes" id="UP000694941"/>
    </source>
</evidence>
<evidence type="ECO:0000256" key="13">
    <source>
        <dbReference type="ARBA" id="ARBA00023180"/>
    </source>
</evidence>
<evidence type="ECO:0000259" key="18">
    <source>
        <dbReference type="PROSITE" id="PS50262"/>
    </source>
</evidence>
<dbReference type="PRINTS" id="PR00237">
    <property type="entry name" value="GPCRRHODOPSN"/>
</dbReference>
<feature type="transmembrane region" description="Helical" evidence="17">
    <location>
        <begin position="305"/>
        <end position="325"/>
    </location>
</feature>
<evidence type="ECO:0000256" key="2">
    <source>
        <dbReference type="ARBA" id="ARBA00010663"/>
    </source>
</evidence>
<keyword evidence="9" id="KW-0297">G-protein coupled receptor</keyword>